<dbReference type="PANTHER" id="PTHR24250">
    <property type="entry name" value="CHYMOTRYPSIN-RELATED"/>
    <property type="match status" value="1"/>
</dbReference>
<dbReference type="EC" id="3.4.21.-" evidence="3"/>
<dbReference type="Gene3D" id="2.40.10.10">
    <property type="entry name" value="Trypsin-like serine proteases"/>
    <property type="match status" value="1"/>
</dbReference>
<organism evidence="3 4">
    <name type="scientific">Microbulbifer variabilis</name>
    <dbReference type="NCBI Taxonomy" id="266805"/>
    <lineage>
        <taxon>Bacteria</taxon>
        <taxon>Pseudomonadati</taxon>
        <taxon>Pseudomonadota</taxon>
        <taxon>Gammaproteobacteria</taxon>
        <taxon>Cellvibrionales</taxon>
        <taxon>Microbulbiferaceae</taxon>
        <taxon>Microbulbifer</taxon>
    </lineage>
</organism>
<keyword evidence="4" id="KW-1185">Reference proteome</keyword>
<protein>
    <submittedName>
        <fullName evidence="3">Trypsin-like serine protease</fullName>
        <ecNumber evidence="3">3.4.21.-</ecNumber>
    </submittedName>
</protein>
<evidence type="ECO:0000313" key="4">
    <source>
        <dbReference type="Proteomes" id="UP001055658"/>
    </source>
</evidence>
<evidence type="ECO:0000259" key="2">
    <source>
        <dbReference type="PROSITE" id="PS50240"/>
    </source>
</evidence>
<dbReference type="InterPro" id="IPR009003">
    <property type="entry name" value="Peptidase_S1_PA"/>
</dbReference>
<dbReference type="SUPFAM" id="SSF50494">
    <property type="entry name" value="Trypsin-like serine proteases"/>
    <property type="match status" value="1"/>
</dbReference>
<dbReference type="InterPro" id="IPR001314">
    <property type="entry name" value="Peptidase_S1A"/>
</dbReference>
<dbReference type="GO" id="GO:0016787">
    <property type="term" value="F:hydrolase activity"/>
    <property type="evidence" value="ECO:0007669"/>
    <property type="project" value="UniProtKB-KW"/>
</dbReference>
<dbReference type="SMART" id="SM00020">
    <property type="entry name" value="Tryp_SPc"/>
    <property type="match status" value="1"/>
</dbReference>
<dbReference type="Proteomes" id="UP001055658">
    <property type="component" value="Chromosome"/>
</dbReference>
<evidence type="ECO:0000313" key="3">
    <source>
        <dbReference type="EMBL" id="USD23452.1"/>
    </source>
</evidence>
<dbReference type="EMBL" id="CP092418">
    <property type="protein sequence ID" value="USD23452.1"/>
    <property type="molecule type" value="Genomic_DNA"/>
</dbReference>
<gene>
    <name evidence="3" type="ORF">MJO52_10010</name>
</gene>
<keyword evidence="1" id="KW-1015">Disulfide bond</keyword>
<evidence type="ECO:0000256" key="1">
    <source>
        <dbReference type="ARBA" id="ARBA00023157"/>
    </source>
</evidence>
<dbReference type="InterPro" id="IPR001254">
    <property type="entry name" value="Trypsin_dom"/>
</dbReference>
<dbReference type="InterPro" id="IPR043504">
    <property type="entry name" value="Peptidase_S1_PA_chymotrypsin"/>
</dbReference>
<reference evidence="3" key="1">
    <citation type="submission" date="2022-02" db="EMBL/GenBank/DDBJ databases">
        <title>Coral-associated bacteria.</title>
        <authorList>
            <person name="Tang K."/>
            <person name="Wang X."/>
        </authorList>
    </citation>
    <scope>NUCLEOTIDE SEQUENCE</scope>
    <source>
        <strain evidence="3">SCSIO 43006</strain>
    </source>
</reference>
<feature type="domain" description="Peptidase S1" evidence="2">
    <location>
        <begin position="29"/>
        <end position="272"/>
    </location>
</feature>
<name>A0ABY4VGN8_9GAMM</name>
<keyword evidence="3" id="KW-0378">Hydrolase</keyword>
<dbReference type="PROSITE" id="PS50240">
    <property type="entry name" value="TRYPSIN_DOM"/>
    <property type="match status" value="1"/>
</dbReference>
<dbReference type="PRINTS" id="PR00722">
    <property type="entry name" value="CHYMOTRYPSIN"/>
</dbReference>
<dbReference type="Pfam" id="PF00089">
    <property type="entry name" value="Trypsin"/>
    <property type="match status" value="1"/>
</dbReference>
<sequence>MIRTIQYLFLSFQLVLTPVVIAITIRDDVSDSRYRIDASELPALVDLPGEGHGVLISPEWIATAAHAVTWQHCIEEVTIKGTSRRIDKLVIHPGYKKIPQRMIDEALETGDASEIEALLATSDDIALIKLSQPIIGVNPVGIYRESDEQGKIVKLIGKGATGTADLGHDPKGPNRTELRRAFNIISSTQNRWLGYDFDQAPNALPLEGMSTNGDSGGPVLIEIDGQWLLAGLTSWKHAENVDIRTFRPGTYGQTSYSIRLSHYASWIDAMISNDSSTQQSVKAESDSSSTNQ</sequence>
<proteinExistence type="predicted"/>
<dbReference type="RefSeq" id="WP_252085797.1">
    <property type="nucleotide sequence ID" value="NZ_CP092418.1"/>
</dbReference>
<accession>A0ABY4VGN8</accession>